<feature type="transmembrane region" description="Helical" evidence="1">
    <location>
        <begin position="97"/>
        <end position="119"/>
    </location>
</feature>
<feature type="transmembrane region" description="Helical" evidence="1">
    <location>
        <begin position="195"/>
        <end position="218"/>
    </location>
</feature>
<feature type="transmembrane region" description="Helical" evidence="1">
    <location>
        <begin position="32"/>
        <end position="49"/>
    </location>
</feature>
<comment type="caution">
    <text evidence="3">The sequence shown here is derived from an EMBL/GenBank/DDBJ whole genome shotgun (WGS) entry which is preliminary data.</text>
</comment>
<evidence type="ECO:0000256" key="2">
    <source>
        <dbReference type="SAM" id="SignalP"/>
    </source>
</evidence>
<keyword evidence="1" id="KW-0812">Transmembrane</keyword>
<evidence type="ECO:0000313" key="3">
    <source>
        <dbReference type="EMBL" id="CAJ0580236.1"/>
    </source>
</evidence>
<feature type="chain" id="PRO_5041266011" description="Vomeronasal type-1 receptor" evidence="2">
    <location>
        <begin position="23"/>
        <end position="297"/>
    </location>
</feature>
<evidence type="ECO:0000313" key="4">
    <source>
        <dbReference type="Proteomes" id="UP001177023"/>
    </source>
</evidence>
<sequence>MQLSSIALTLVFTIFSPQMCISTQQEPLFCFTASISLSFGTFIQNLLALKDAAFPFRLALMCNLFTAATNVAGYSHAIFYRHQLSIPHGSWLKIPDYLQYFCFAVMYGTSMCFFMYVCGRISIVDFRNAHIYQTGVLEALIAREAVCTAGFKQIFSWVILAVMVVFFTGMMFFVIHSHYSLKNGHKKVQEMSQVLLISMASQTACFFVLLIIPISVLIVKYQDENFNEMWVIGTIICSSHNIVASLFIVFSTKSYRERLHGFFVNKQNGVQPPKIVISHSGTSVKPSSRSLFRLLTI</sequence>
<name>A0AA36D3V8_9BILA</name>
<dbReference type="Proteomes" id="UP001177023">
    <property type="component" value="Unassembled WGS sequence"/>
</dbReference>
<feature type="signal peptide" evidence="2">
    <location>
        <begin position="1"/>
        <end position="22"/>
    </location>
</feature>
<organism evidence="3 4">
    <name type="scientific">Mesorhabditis spiculigera</name>
    <dbReference type="NCBI Taxonomy" id="96644"/>
    <lineage>
        <taxon>Eukaryota</taxon>
        <taxon>Metazoa</taxon>
        <taxon>Ecdysozoa</taxon>
        <taxon>Nematoda</taxon>
        <taxon>Chromadorea</taxon>
        <taxon>Rhabditida</taxon>
        <taxon>Rhabditina</taxon>
        <taxon>Rhabditomorpha</taxon>
        <taxon>Rhabditoidea</taxon>
        <taxon>Rhabditidae</taxon>
        <taxon>Mesorhabditinae</taxon>
        <taxon>Mesorhabditis</taxon>
    </lineage>
</organism>
<dbReference type="EMBL" id="CATQJA010002659">
    <property type="protein sequence ID" value="CAJ0580236.1"/>
    <property type="molecule type" value="Genomic_DNA"/>
</dbReference>
<dbReference type="InterPro" id="IPR019422">
    <property type="entry name" value="7TM_GPCR_serpentine_rcpt_Srh"/>
</dbReference>
<protein>
    <recommendedName>
        <fullName evidence="5">Vomeronasal type-1 receptor</fullName>
    </recommendedName>
</protein>
<gene>
    <name evidence="3" type="ORF">MSPICULIGERA_LOCUS18434</name>
</gene>
<keyword evidence="1" id="KW-1133">Transmembrane helix</keyword>
<dbReference type="AlphaFoldDB" id="A0AA36D3V8"/>
<reference evidence="3" key="1">
    <citation type="submission" date="2023-06" db="EMBL/GenBank/DDBJ databases">
        <authorList>
            <person name="Delattre M."/>
        </authorList>
    </citation>
    <scope>NUCLEOTIDE SEQUENCE</scope>
    <source>
        <strain evidence="3">AF72</strain>
    </source>
</reference>
<feature type="transmembrane region" description="Helical" evidence="1">
    <location>
        <begin position="56"/>
        <end position="77"/>
    </location>
</feature>
<keyword evidence="2" id="KW-0732">Signal</keyword>
<feature type="transmembrane region" description="Helical" evidence="1">
    <location>
        <begin position="230"/>
        <end position="250"/>
    </location>
</feature>
<keyword evidence="1" id="KW-0472">Membrane</keyword>
<feature type="transmembrane region" description="Helical" evidence="1">
    <location>
        <begin position="157"/>
        <end position="175"/>
    </location>
</feature>
<accession>A0AA36D3V8</accession>
<keyword evidence="4" id="KW-1185">Reference proteome</keyword>
<dbReference type="Pfam" id="PF10318">
    <property type="entry name" value="7TM_GPCR_Srh"/>
    <property type="match status" value="1"/>
</dbReference>
<evidence type="ECO:0000256" key="1">
    <source>
        <dbReference type="SAM" id="Phobius"/>
    </source>
</evidence>
<proteinExistence type="predicted"/>
<evidence type="ECO:0008006" key="5">
    <source>
        <dbReference type="Google" id="ProtNLM"/>
    </source>
</evidence>
<feature type="non-terminal residue" evidence="3">
    <location>
        <position position="1"/>
    </location>
</feature>